<sequence length="66" mass="7468">MTRHESLQACPFVCCVLFPPTQDHSFEYIECCSGTTSLTPWEPADFWTSTNGITGSDPHERWVYPG</sequence>
<dbReference type="EMBL" id="MU118123">
    <property type="protein sequence ID" value="KAF9644707.1"/>
    <property type="molecule type" value="Genomic_DNA"/>
</dbReference>
<proteinExistence type="predicted"/>
<keyword evidence="2" id="KW-1185">Reference proteome</keyword>
<name>A0ACB6Z5A8_THEGA</name>
<organism evidence="1 2">
    <name type="scientific">Thelephora ganbajun</name>
    <name type="common">Ganba fungus</name>
    <dbReference type="NCBI Taxonomy" id="370292"/>
    <lineage>
        <taxon>Eukaryota</taxon>
        <taxon>Fungi</taxon>
        <taxon>Dikarya</taxon>
        <taxon>Basidiomycota</taxon>
        <taxon>Agaricomycotina</taxon>
        <taxon>Agaricomycetes</taxon>
        <taxon>Thelephorales</taxon>
        <taxon>Thelephoraceae</taxon>
        <taxon>Thelephora</taxon>
    </lineage>
</organism>
<gene>
    <name evidence="1" type="ORF">BDM02DRAFT_3121426</name>
</gene>
<protein>
    <submittedName>
        <fullName evidence="1">Uncharacterized protein</fullName>
    </submittedName>
</protein>
<evidence type="ECO:0000313" key="2">
    <source>
        <dbReference type="Proteomes" id="UP000886501"/>
    </source>
</evidence>
<reference evidence="1" key="1">
    <citation type="submission" date="2019-10" db="EMBL/GenBank/DDBJ databases">
        <authorList>
            <consortium name="DOE Joint Genome Institute"/>
            <person name="Kuo A."/>
            <person name="Miyauchi S."/>
            <person name="Kiss E."/>
            <person name="Drula E."/>
            <person name="Kohler A."/>
            <person name="Sanchez-Garcia M."/>
            <person name="Andreopoulos B."/>
            <person name="Barry K.W."/>
            <person name="Bonito G."/>
            <person name="Buee M."/>
            <person name="Carver A."/>
            <person name="Chen C."/>
            <person name="Cichocki N."/>
            <person name="Clum A."/>
            <person name="Culley D."/>
            <person name="Crous P.W."/>
            <person name="Fauchery L."/>
            <person name="Girlanda M."/>
            <person name="Hayes R."/>
            <person name="Keri Z."/>
            <person name="Labutti K."/>
            <person name="Lipzen A."/>
            <person name="Lombard V."/>
            <person name="Magnuson J."/>
            <person name="Maillard F."/>
            <person name="Morin E."/>
            <person name="Murat C."/>
            <person name="Nolan M."/>
            <person name="Ohm R."/>
            <person name="Pangilinan J."/>
            <person name="Pereira M."/>
            <person name="Perotto S."/>
            <person name="Peter M."/>
            <person name="Riley R."/>
            <person name="Sitrit Y."/>
            <person name="Stielow B."/>
            <person name="Szollosi G."/>
            <person name="Zifcakova L."/>
            <person name="Stursova M."/>
            <person name="Spatafora J.W."/>
            <person name="Tedersoo L."/>
            <person name="Vaario L.-M."/>
            <person name="Yamada A."/>
            <person name="Yan M."/>
            <person name="Wang P."/>
            <person name="Xu J."/>
            <person name="Bruns T."/>
            <person name="Baldrian P."/>
            <person name="Vilgalys R."/>
            <person name="Henrissat B."/>
            <person name="Grigoriev I.V."/>
            <person name="Hibbett D."/>
            <person name="Nagy L.G."/>
            <person name="Martin F.M."/>
        </authorList>
    </citation>
    <scope>NUCLEOTIDE SEQUENCE</scope>
    <source>
        <strain evidence="1">P2</strain>
    </source>
</reference>
<comment type="caution">
    <text evidence="1">The sequence shown here is derived from an EMBL/GenBank/DDBJ whole genome shotgun (WGS) entry which is preliminary data.</text>
</comment>
<reference evidence="1" key="2">
    <citation type="journal article" date="2020" name="Nat. Commun.">
        <title>Large-scale genome sequencing of mycorrhizal fungi provides insights into the early evolution of symbiotic traits.</title>
        <authorList>
            <person name="Miyauchi S."/>
            <person name="Kiss E."/>
            <person name="Kuo A."/>
            <person name="Drula E."/>
            <person name="Kohler A."/>
            <person name="Sanchez-Garcia M."/>
            <person name="Morin E."/>
            <person name="Andreopoulos B."/>
            <person name="Barry K.W."/>
            <person name="Bonito G."/>
            <person name="Buee M."/>
            <person name="Carver A."/>
            <person name="Chen C."/>
            <person name="Cichocki N."/>
            <person name="Clum A."/>
            <person name="Culley D."/>
            <person name="Crous P.W."/>
            <person name="Fauchery L."/>
            <person name="Girlanda M."/>
            <person name="Hayes R.D."/>
            <person name="Keri Z."/>
            <person name="LaButti K."/>
            <person name="Lipzen A."/>
            <person name="Lombard V."/>
            <person name="Magnuson J."/>
            <person name="Maillard F."/>
            <person name="Murat C."/>
            <person name="Nolan M."/>
            <person name="Ohm R.A."/>
            <person name="Pangilinan J."/>
            <person name="Pereira M.F."/>
            <person name="Perotto S."/>
            <person name="Peter M."/>
            <person name="Pfister S."/>
            <person name="Riley R."/>
            <person name="Sitrit Y."/>
            <person name="Stielow J.B."/>
            <person name="Szollosi G."/>
            <person name="Zifcakova L."/>
            <person name="Stursova M."/>
            <person name="Spatafora J.W."/>
            <person name="Tedersoo L."/>
            <person name="Vaario L.M."/>
            <person name="Yamada A."/>
            <person name="Yan M."/>
            <person name="Wang P."/>
            <person name="Xu J."/>
            <person name="Bruns T."/>
            <person name="Baldrian P."/>
            <person name="Vilgalys R."/>
            <person name="Dunand C."/>
            <person name="Henrissat B."/>
            <person name="Grigoriev I.V."/>
            <person name="Hibbett D."/>
            <person name="Nagy L.G."/>
            <person name="Martin F.M."/>
        </authorList>
    </citation>
    <scope>NUCLEOTIDE SEQUENCE</scope>
    <source>
        <strain evidence="1">P2</strain>
    </source>
</reference>
<evidence type="ECO:0000313" key="1">
    <source>
        <dbReference type="EMBL" id="KAF9644707.1"/>
    </source>
</evidence>
<accession>A0ACB6Z5A8</accession>
<dbReference type="Proteomes" id="UP000886501">
    <property type="component" value="Unassembled WGS sequence"/>
</dbReference>